<dbReference type="RefSeq" id="WP_047856686.1">
    <property type="nucleotide sequence ID" value="NZ_CP011509.1"/>
</dbReference>
<evidence type="ECO:0000313" key="2">
    <source>
        <dbReference type="EMBL" id="AKJ02343.1"/>
    </source>
</evidence>
<evidence type="ECO:0000313" key="3">
    <source>
        <dbReference type="Proteomes" id="UP000035579"/>
    </source>
</evidence>
<reference evidence="2 3" key="1">
    <citation type="submission" date="2015-05" db="EMBL/GenBank/DDBJ databases">
        <title>Genome assembly of Archangium gephyra DSM 2261.</title>
        <authorList>
            <person name="Sharma G."/>
            <person name="Subramanian S."/>
        </authorList>
    </citation>
    <scope>NUCLEOTIDE SEQUENCE [LARGE SCALE GENOMIC DNA]</scope>
    <source>
        <strain evidence="2 3">DSM 2261</strain>
    </source>
</reference>
<feature type="transmembrane region" description="Helical" evidence="1">
    <location>
        <begin position="42"/>
        <end position="68"/>
    </location>
</feature>
<gene>
    <name evidence="2" type="ORF">AA314_03969</name>
</gene>
<accession>A0AAC8Q799</accession>
<proteinExistence type="predicted"/>
<name>A0AAC8Q799_9BACT</name>
<feature type="transmembrane region" description="Helical" evidence="1">
    <location>
        <begin position="83"/>
        <end position="101"/>
    </location>
</feature>
<dbReference type="AlphaFoldDB" id="A0AAC8Q799"/>
<keyword evidence="1" id="KW-0812">Transmembrane</keyword>
<sequence>MQRLFSMFPEGGPGAGLLLLRLSVALALLLHPSGGPLTQAMLALTATGLFLGVLTPLLAAVCCLFSFYDFLVMGGTPLPEVGIQLLTAGALALLGPGAHSLDARLFGRRVVTLPPRKKTRVGE</sequence>
<protein>
    <submittedName>
        <fullName evidence="2">Uncharacterized protein</fullName>
    </submittedName>
</protein>
<dbReference type="EMBL" id="CP011509">
    <property type="protein sequence ID" value="AKJ02343.1"/>
    <property type="molecule type" value="Genomic_DNA"/>
</dbReference>
<evidence type="ECO:0000256" key="1">
    <source>
        <dbReference type="SAM" id="Phobius"/>
    </source>
</evidence>
<feature type="transmembrane region" description="Helical" evidence="1">
    <location>
        <begin position="12"/>
        <end position="30"/>
    </location>
</feature>
<keyword evidence="1" id="KW-1133">Transmembrane helix</keyword>
<keyword evidence="1" id="KW-0472">Membrane</keyword>
<dbReference type="KEGG" id="age:AA314_03969"/>
<dbReference type="Proteomes" id="UP000035579">
    <property type="component" value="Chromosome"/>
</dbReference>
<organism evidence="2 3">
    <name type="scientific">Archangium gephyra</name>
    <dbReference type="NCBI Taxonomy" id="48"/>
    <lineage>
        <taxon>Bacteria</taxon>
        <taxon>Pseudomonadati</taxon>
        <taxon>Myxococcota</taxon>
        <taxon>Myxococcia</taxon>
        <taxon>Myxococcales</taxon>
        <taxon>Cystobacterineae</taxon>
        <taxon>Archangiaceae</taxon>
        <taxon>Archangium</taxon>
    </lineage>
</organism>